<feature type="compositionally biased region" description="Low complexity" evidence="1">
    <location>
        <begin position="176"/>
        <end position="187"/>
    </location>
</feature>
<dbReference type="PANTHER" id="PTHR48125">
    <property type="entry name" value="LP07818P1"/>
    <property type="match status" value="1"/>
</dbReference>
<feature type="region of interest" description="Disordered" evidence="1">
    <location>
        <begin position="1157"/>
        <end position="1189"/>
    </location>
</feature>
<dbReference type="KEGG" id="bbes:BESB_009420"/>
<feature type="compositionally biased region" description="Basic and acidic residues" evidence="1">
    <location>
        <begin position="130"/>
        <end position="149"/>
    </location>
</feature>
<protein>
    <submittedName>
        <fullName evidence="3">RAP domain-containing protein</fullName>
    </submittedName>
</protein>
<feature type="compositionally biased region" description="Basic and acidic residues" evidence="1">
    <location>
        <begin position="338"/>
        <end position="354"/>
    </location>
</feature>
<keyword evidence="4" id="KW-1185">Reference proteome</keyword>
<feature type="region of interest" description="Disordered" evidence="1">
    <location>
        <begin position="324"/>
        <end position="354"/>
    </location>
</feature>
<organism evidence="3 4">
    <name type="scientific">Besnoitia besnoiti</name>
    <name type="common">Apicomplexan protozoan</name>
    <dbReference type="NCBI Taxonomy" id="94643"/>
    <lineage>
        <taxon>Eukaryota</taxon>
        <taxon>Sar</taxon>
        <taxon>Alveolata</taxon>
        <taxon>Apicomplexa</taxon>
        <taxon>Conoidasida</taxon>
        <taxon>Coccidia</taxon>
        <taxon>Eucoccidiorida</taxon>
        <taxon>Eimeriorina</taxon>
        <taxon>Sarcocystidae</taxon>
        <taxon>Besnoitia</taxon>
    </lineage>
</organism>
<feature type="region of interest" description="Disordered" evidence="1">
    <location>
        <begin position="125"/>
        <end position="187"/>
    </location>
</feature>
<feature type="region of interest" description="Disordered" evidence="1">
    <location>
        <begin position="368"/>
        <end position="415"/>
    </location>
</feature>
<feature type="compositionally biased region" description="Basic and acidic residues" evidence="1">
    <location>
        <begin position="1163"/>
        <end position="1173"/>
    </location>
</feature>
<feature type="region of interest" description="Disordered" evidence="1">
    <location>
        <begin position="1"/>
        <end position="36"/>
    </location>
</feature>
<dbReference type="InterPro" id="IPR013584">
    <property type="entry name" value="RAP"/>
</dbReference>
<feature type="region of interest" description="Disordered" evidence="1">
    <location>
        <begin position="1013"/>
        <end position="1047"/>
    </location>
</feature>
<proteinExistence type="predicted"/>
<reference evidence="3 4" key="1">
    <citation type="submission" date="2017-09" db="EMBL/GenBank/DDBJ databases">
        <title>Genome sequencing of Besnoitia besnoiti strain Bb-Ger1.</title>
        <authorList>
            <person name="Schares G."/>
            <person name="Venepally P."/>
            <person name="Lorenzi H.A."/>
        </authorList>
    </citation>
    <scope>NUCLEOTIDE SEQUENCE [LARGE SCALE GENOMIC DNA]</scope>
    <source>
        <strain evidence="3 4">Bb-Ger1</strain>
    </source>
</reference>
<dbReference type="AlphaFoldDB" id="A0A2A9MQX4"/>
<evidence type="ECO:0000256" key="1">
    <source>
        <dbReference type="SAM" id="MobiDB-lite"/>
    </source>
</evidence>
<feature type="compositionally biased region" description="Basic and acidic residues" evidence="1">
    <location>
        <begin position="834"/>
        <end position="847"/>
    </location>
</feature>
<feature type="compositionally biased region" description="Basic and acidic residues" evidence="1">
    <location>
        <begin position="158"/>
        <end position="170"/>
    </location>
</feature>
<evidence type="ECO:0000313" key="3">
    <source>
        <dbReference type="EMBL" id="PFH38600.1"/>
    </source>
</evidence>
<evidence type="ECO:0000313" key="4">
    <source>
        <dbReference type="Proteomes" id="UP000224006"/>
    </source>
</evidence>
<dbReference type="GeneID" id="40306004"/>
<feature type="domain" description="RAP" evidence="2">
    <location>
        <begin position="1088"/>
        <end position="1121"/>
    </location>
</feature>
<dbReference type="RefSeq" id="XP_029222609.1">
    <property type="nucleotide sequence ID" value="XM_029359696.1"/>
</dbReference>
<accession>A0A2A9MQX4</accession>
<feature type="compositionally biased region" description="Basic and acidic residues" evidence="1">
    <location>
        <begin position="11"/>
        <end position="25"/>
    </location>
</feature>
<dbReference type="EMBL" id="NWUJ01000001">
    <property type="protein sequence ID" value="PFH38600.1"/>
    <property type="molecule type" value="Genomic_DNA"/>
</dbReference>
<dbReference type="Proteomes" id="UP000224006">
    <property type="component" value="Chromosome I"/>
</dbReference>
<dbReference type="VEuPathDB" id="ToxoDB:BESB_009420"/>
<feature type="region of interest" description="Disordered" evidence="1">
    <location>
        <begin position="834"/>
        <end position="870"/>
    </location>
</feature>
<evidence type="ECO:0000259" key="2">
    <source>
        <dbReference type="Pfam" id="PF08373"/>
    </source>
</evidence>
<comment type="caution">
    <text evidence="3">The sequence shown here is derived from an EMBL/GenBank/DDBJ whole genome shotgun (WGS) entry which is preliminary data.</text>
</comment>
<gene>
    <name evidence="3" type="ORF">BESB_009420</name>
</gene>
<dbReference type="OrthoDB" id="333848at2759"/>
<dbReference type="Pfam" id="PF08373">
    <property type="entry name" value="RAP"/>
    <property type="match status" value="1"/>
</dbReference>
<sequence>MASRCFFPSTERSRATRTELPRDAAKGTTKKKGKAENGGVLELRSCETRSDGLAREAALAEASRVLREFSSVSPEEWLAALERLALTLGEARRERNERRRRTRAVHLEMLLATEDDIRRRIRERGKAKKREKEERGEEKERRDAEERLSHGRPVWRKHAPDARRLPREGEGAGFGARSPSAASVSRSSSPFSARASLRLHGGLPVETLLWRYGRYLPHLSPKQLVRFLLVVERLDFHDGRSPQLTAFLPFAPPSLSSAPFSPTPAIPPFASSELPLAVDLRAALLGAFLDRLSQAPGALSLKELAQVARFFSRERLPEPAVPLAFFAPEGPRPPAGRGAEKKRVAEETDGERARQCLQRGGQICREGQTGVRAGAKSETVETEAQADERSQAEAQRGEEAPGAARPPRVDERAREAQAGELDIWAATPEGKPLVVSEHIRSLFEILLKAALKSLQRLEKKAAEEARELRRRTAGGATGEVTRRETSARSLLEGVPKVSVPPACFAAHSPSSGSLASPEAAAVSLASPVSPSAESSSPSGGSSRVIPRASPSSLSSPALRELSVRRAHANSVFPLLEACGKLQFVSLHALYAPLLSRLTPTLLVSRSLLALSKTVHFFARVELPPGSHPEVTLPLLQRLANPDEFDDLLRAERSPMAAQVALGELALATVLLEPVAGALSCDRRRLFAEVKGLQEGVLANCLRAVALHTRWNQWGTRQDAPREETHYEIHSAFPSRLAFESRSPSSAGGVSALSCGGAAPASAPEGLRGLDREAAEERDAPGEDGGNQQGLLSATAARCLGEPSAFLGRQLQTVALAVAFEFPLLVARLQRRARESREESQETHRAEAPADGGSLSLRADRADGPGAEGANVPAQACAGGDRLPLFFASSPPPGLAPRASSSSAATGYAARRAFGADADREAAAAILQMLRQFAQSAGAAQGDAPAVQKESSLQHSRVSAALRALGVTHQVEAAYGPYLLDLALTDARICIEVDGPLHFTDGLRAHRAVAAASSDSPVAAAAEETRARGGGAALETPEEARSAGAAGLADATADAANARRLRADDETGGGVMGEDAHRSPRVRELLYDSKSRLKHRILTRAGWQVLHIAWFDWPRRTHNQQEALRQLFRAAAERKAWRHCKKGENTRGDESTLRVGLLGAASQQRDDPRRKGEQETAAESESPIDEKAEDSCRLRRARGVECPEWDGHNADFEAFRVYREQFTEIRQTEQDTFLTVAERLKYAGEHGDSPRLPDDEQEASTEICMHLPTQVSIFPDEEHF</sequence>
<name>A0A2A9MQX4_BESBE</name>
<feature type="compositionally biased region" description="Basic and acidic residues" evidence="1">
    <location>
        <begin position="386"/>
        <end position="399"/>
    </location>
</feature>
<feature type="region of interest" description="Disordered" evidence="1">
    <location>
        <begin position="468"/>
        <end position="487"/>
    </location>
</feature>
<feature type="region of interest" description="Disordered" evidence="1">
    <location>
        <begin position="528"/>
        <end position="556"/>
    </location>
</feature>
<dbReference type="PANTHER" id="PTHR48125:SF12">
    <property type="entry name" value="AT HOOK TRANSCRIPTION FACTOR FAMILY-RELATED"/>
    <property type="match status" value="1"/>
</dbReference>